<evidence type="ECO:0000313" key="8">
    <source>
        <dbReference type="EMBL" id="UXY15711.1"/>
    </source>
</evidence>
<evidence type="ECO:0000256" key="4">
    <source>
        <dbReference type="ARBA" id="ARBA00022989"/>
    </source>
</evidence>
<feature type="transmembrane region" description="Helical" evidence="6">
    <location>
        <begin position="211"/>
        <end position="231"/>
    </location>
</feature>
<dbReference type="RefSeq" id="WP_263125146.1">
    <property type="nucleotide sequence ID" value="NZ_CP106753.1"/>
</dbReference>
<evidence type="ECO:0000259" key="7">
    <source>
        <dbReference type="Pfam" id="PF00892"/>
    </source>
</evidence>
<feature type="domain" description="EamA" evidence="7">
    <location>
        <begin position="150"/>
        <end position="283"/>
    </location>
</feature>
<dbReference type="InterPro" id="IPR051258">
    <property type="entry name" value="Diverse_Substrate_Transporter"/>
</dbReference>
<protein>
    <submittedName>
        <fullName evidence="8">DMT family transporter</fullName>
    </submittedName>
</protein>
<keyword evidence="3 6" id="KW-0812">Transmembrane</keyword>
<gene>
    <name evidence="8" type="ORF">N8I74_01470</name>
</gene>
<feature type="domain" description="EamA" evidence="7">
    <location>
        <begin position="8"/>
        <end position="141"/>
    </location>
</feature>
<dbReference type="PANTHER" id="PTHR42920">
    <property type="entry name" value="OS03G0707200 PROTEIN-RELATED"/>
    <property type="match status" value="1"/>
</dbReference>
<feature type="transmembrane region" description="Helical" evidence="6">
    <location>
        <begin position="67"/>
        <end position="90"/>
    </location>
</feature>
<feature type="transmembrane region" description="Helical" evidence="6">
    <location>
        <begin position="96"/>
        <end position="119"/>
    </location>
</feature>
<dbReference type="EMBL" id="CP106753">
    <property type="protein sequence ID" value="UXY15711.1"/>
    <property type="molecule type" value="Genomic_DNA"/>
</dbReference>
<feature type="transmembrane region" description="Helical" evidence="6">
    <location>
        <begin position="180"/>
        <end position="199"/>
    </location>
</feature>
<evidence type="ECO:0000256" key="6">
    <source>
        <dbReference type="SAM" id="Phobius"/>
    </source>
</evidence>
<feature type="transmembrane region" description="Helical" evidence="6">
    <location>
        <begin position="243"/>
        <end position="261"/>
    </location>
</feature>
<feature type="transmembrane region" description="Helical" evidence="6">
    <location>
        <begin position="150"/>
        <end position="168"/>
    </location>
</feature>
<evidence type="ECO:0000256" key="1">
    <source>
        <dbReference type="ARBA" id="ARBA00004651"/>
    </source>
</evidence>
<feature type="transmembrane region" description="Helical" evidence="6">
    <location>
        <begin position="12"/>
        <end position="31"/>
    </location>
</feature>
<dbReference type="Proteomes" id="UP001061302">
    <property type="component" value="Chromosome"/>
</dbReference>
<proteinExistence type="predicted"/>
<keyword evidence="2" id="KW-1003">Cell membrane</keyword>
<accession>A0ABY6DRK2</accession>
<evidence type="ECO:0000313" key="9">
    <source>
        <dbReference type="Proteomes" id="UP001061302"/>
    </source>
</evidence>
<dbReference type="SUPFAM" id="SSF103481">
    <property type="entry name" value="Multidrug resistance efflux transporter EmrE"/>
    <property type="match status" value="2"/>
</dbReference>
<keyword evidence="9" id="KW-1185">Reference proteome</keyword>
<name>A0ABY6DRK2_9NEIS</name>
<comment type="subcellular location">
    <subcellularLocation>
        <location evidence="1">Cell membrane</location>
        <topology evidence="1">Multi-pass membrane protein</topology>
    </subcellularLocation>
</comment>
<dbReference type="InterPro" id="IPR000620">
    <property type="entry name" value="EamA_dom"/>
</dbReference>
<dbReference type="InterPro" id="IPR037185">
    <property type="entry name" value="EmrE-like"/>
</dbReference>
<feature type="transmembrane region" description="Helical" evidence="6">
    <location>
        <begin position="126"/>
        <end position="144"/>
    </location>
</feature>
<keyword evidence="4 6" id="KW-1133">Transmembrane helix</keyword>
<dbReference type="Pfam" id="PF00892">
    <property type="entry name" value="EamA"/>
    <property type="match status" value="2"/>
</dbReference>
<organism evidence="8 9">
    <name type="scientific">Chitiniphilus purpureus</name>
    <dbReference type="NCBI Taxonomy" id="2981137"/>
    <lineage>
        <taxon>Bacteria</taxon>
        <taxon>Pseudomonadati</taxon>
        <taxon>Pseudomonadota</taxon>
        <taxon>Betaproteobacteria</taxon>
        <taxon>Neisseriales</taxon>
        <taxon>Chitinibacteraceae</taxon>
        <taxon>Chitiniphilus</taxon>
    </lineage>
</organism>
<evidence type="ECO:0000256" key="3">
    <source>
        <dbReference type="ARBA" id="ARBA00022692"/>
    </source>
</evidence>
<feature type="transmembrane region" description="Helical" evidence="6">
    <location>
        <begin position="37"/>
        <end position="55"/>
    </location>
</feature>
<evidence type="ECO:0000256" key="5">
    <source>
        <dbReference type="ARBA" id="ARBA00023136"/>
    </source>
</evidence>
<dbReference type="PANTHER" id="PTHR42920:SF5">
    <property type="entry name" value="EAMA DOMAIN-CONTAINING PROTEIN"/>
    <property type="match status" value="1"/>
</dbReference>
<sequence>MPLARRTTGVVLVLISAVAFGLMPIFGTWAYRAGVDTQGLLLIRFSVAALVMLAIMRWRRAPWPRGAVLGGLAAMGAVGYAGQAFSYFSALHHANAALAALLLYLYPVVVTLLSALFLGERLRRRVWGALALACLGLLLTIGAAAQGRALGVMFGLAAALIYSCYILAGSRLVPRAGALPAASVVVIAAALALWGSTAFAQPQWPGTPGGWLATLAIALVSTVVAIFALLAGLDHLSPAEASTLSTLEPVVSVLLAAWLLAEPLTGWQWLGGIAILAAALVISLAPPARQVTRDP</sequence>
<reference evidence="8" key="1">
    <citation type="submission" date="2022-10" db="EMBL/GenBank/DDBJ databases">
        <title>Chitiniphilus purpureus sp. nov., a novel chitin-degrading bacterium isolated from crawfish pond sediment.</title>
        <authorList>
            <person name="Li K."/>
        </authorList>
    </citation>
    <scope>NUCLEOTIDE SEQUENCE</scope>
    <source>
        <strain evidence="8">CD1</strain>
    </source>
</reference>
<keyword evidence="5 6" id="KW-0472">Membrane</keyword>
<evidence type="ECO:0000256" key="2">
    <source>
        <dbReference type="ARBA" id="ARBA00022475"/>
    </source>
</evidence>
<feature type="transmembrane region" description="Helical" evidence="6">
    <location>
        <begin position="267"/>
        <end position="285"/>
    </location>
</feature>